<comment type="subcellular location">
    <subcellularLocation>
        <location evidence="9">Cytoplasm</location>
    </subcellularLocation>
</comment>
<dbReference type="SFLD" id="SFLDS00003">
    <property type="entry name" value="Haloacid_Dehalogenase"/>
    <property type="match status" value="1"/>
</dbReference>
<comment type="similarity">
    <text evidence="2 9">Belongs to the pyrimidine 5'-nucleotidase family.</text>
</comment>
<evidence type="ECO:0000313" key="10">
    <source>
        <dbReference type="EMBL" id="CAH1105654.1"/>
    </source>
</evidence>
<sequence length="332" mass="37582">MICVALSCQRDILRLAHTFTTFGTKVKIKMKNYVCQVPELARTNVHIKNKELVNQKIKNLIEGGFDKLQVVSDFDKTLTKQHQNGKMHLSSFGIFSCCPSVTEEHTRFSTELNKKYAPCEVDPTISKPEKTKLMEEWWSLSEDSLRGLSVSQKEIEEVCGQLGPELRDGTKELFDQLQQADVPVLVFSAGLGDTVKAVMKHFDVNLPNVEVISNFLKYDNEGRIMGFKNTTIHVYNKNEVAIKGTEFYKRIEDRENVILMGDSLGDANMVEGMETIRTVLKIGFLYERSEEALPDYLDTFDVVLVDDQTMDLPMAILDLIKKSLNNLGDGKA</sequence>
<dbReference type="OrthoDB" id="10014216at2759"/>
<keyword evidence="9" id="KW-0963">Cytoplasm</keyword>
<evidence type="ECO:0000256" key="2">
    <source>
        <dbReference type="ARBA" id="ARBA00008389"/>
    </source>
</evidence>
<dbReference type="FunFam" id="3.40.50.1000:FF:000032">
    <property type="entry name" value="Cytosolic 5-nucleotidase 3-like"/>
    <property type="match status" value="1"/>
</dbReference>
<keyword evidence="8 9" id="KW-0546">Nucleotide metabolism</keyword>
<evidence type="ECO:0000256" key="3">
    <source>
        <dbReference type="ARBA" id="ARBA00012643"/>
    </source>
</evidence>
<dbReference type="NCBIfam" id="TIGR01544">
    <property type="entry name" value="HAD-SF-IE"/>
    <property type="match status" value="1"/>
</dbReference>
<evidence type="ECO:0000256" key="7">
    <source>
        <dbReference type="ARBA" id="ARBA00022842"/>
    </source>
</evidence>
<dbReference type="InterPro" id="IPR023214">
    <property type="entry name" value="HAD_sf"/>
</dbReference>
<evidence type="ECO:0000256" key="9">
    <source>
        <dbReference type="RuleBase" id="RU361276"/>
    </source>
</evidence>
<reference evidence="10" key="1">
    <citation type="submission" date="2022-01" db="EMBL/GenBank/DDBJ databases">
        <authorList>
            <person name="King R."/>
        </authorList>
    </citation>
    <scope>NUCLEOTIDE SEQUENCE</scope>
</reference>
<dbReference type="GO" id="GO:0009117">
    <property type="term" value="P:nucleotide metabolic process"/>
    <property type="evidence" value="ECO:0007669"/>
    <property type="project" value="UniProtKB-KW"/>
</dbReference>
<dbReference type="AlphaFoldDB" id="A0A9P0CVD0"/>
<dbReference type="SUPFAM" id="SSF56784">
    <property type="entry name" value="HAD-like"/>
    <property type="match status" value="1"/>
</dbReference>
<dbReference type="SFLD" id="SFLDG01128">
    <property type="entry name" value="C1.4:_5'-Nucleotidase_Like"/>
    <property type="match status" value="1"/>
</dbReference>
<dbReference type="InterPro" id="IPR006434">
    <property type="entry name" value="Pyrimidine_nucleotidase_eu"/>
</dbReference>
<dbReference type="GO" id="GO:0000287">
    <property type="term" value="F:magnesium ion binding"/>
    <property type="evidence" value="ECO:0007669"/>
    <property type="project" value="InterPro"/>
</dbReference>
<protein>
    <recommendedName>
        <fullName evidence="3 9">5'-nucleotidase</fullName>
        <ecNumber evidence="3 9">3.1.3.5</ecNumber>
    </recommendedName>
</protein>
<keyword evidence="7" id="KW-0460">Magnesium</keyword>
<proteinExistence type="inferred from homology"/>
<dbReference type="Proteomes" id="UP001153636">
    <property type="component" value="Chromosome 2"/>
</dbReference>
<evidence type="ECO:0000256" key="1">
    <source>
        <dbReference type="ARBA" id="ARBA00000815"/>
    </source>
</evidence>
<gene>
    <name evidence="10" type="ORF">PSYICH_LOCUS6425</name>
</gene>
<keyword evidence="11" id="KW-1185">Reference proteome</keyword>
<keyword evidence="4" id="KW-0479">Metal-binding</keyword>
<comment type="catalytic activity">
    <reaction evidence="1 9">
        <text>a ribonucleoside 5'-phosphate + H2O = a ribonucleoside + phosphate</text>
        <dbReference type="Rhea" id="RHEA:12484"/>
        <dbReference type="ChEBI" id="CHEBI:15377"/>
        <dbReference type="ChEBI" id="CHEBI:18254"/>
        <dbReference type="ChEBI" id="CHEBI:43474"/>
        <dbReference type="ChEBI" id="CHEBI:58043"/>
        <dbReference type="EC" id="3.1.3.5"/>
    </reaction>
</comment>
<dbReference type="GO" id="GO:0005737">
    <property type="term" value="C:cytoplasm"/>
    <property type="evidence" value="ECO:0007669"/>
    <property type="project" value="UniProtKB-SubCell"/>
</dbReference>
<accession>A0A9P0CVD0</accession>
<name>A0A9P0CVD0_9CUCU</name>
<dbReference type="GO" id="GO:0000166">
    <property type="term" value="F:nucleotide binding"/>
    <property type="evidence" value="ECO:0007669"/>
    <property type="project" value="UniProtKB-KW"/>
</dbReference>
<dbReference type="PANTHER" id="PTHR13045">
    <property type="entry name" value="5'-NUCLEOTIDASE"/>
    <property type="match status" value="1"/>
</dbReference>
<evidence type="ECO:0000313" key="11">
    <source>
        <dbReference type="Proteomes" id="UP001153636"/>
    </source>
</evidence>
<keyword evidence="5 9" id="KW-0547">Nucleotide-binding</keyword>
<dbReference type="GO" id="GO:0008253">
    <property type="term" value="F:5'-nucleotidase activity"/>
    <property type="evidence" value="ECO:0007669"/>
    <property type="project" value="UniProtKB-EC"/>
</dbReference>
<dbReference type="EMBL" id="OV651814">
    <property type="protein sequence ID" value="CAH1105654.1"/>
    <property type="molecule type" value="Genomic_DNA"/>
</dbReference>
<dbReference type="Pfam" id="PF05822">
    <property type="entry name" value="UMPH-1"/>
    <property type="match status" value="1"/>
</dbReference>
<organism evidence="10 11">
    <name type="scientific">Psylliodes chrysocephalus</name>
    <dbReference type="NCBI Taxonomy" id="3402493"/>
    <lineage>
        <taxon>Eukaryota</taxon>
        <taxon>Metazoa</taxon>
        <taxon>Ecdysozoa</taxon>
        <taxon>Arthropoda</taxon>
        <taxon>Hexapoda</taxon>
        <taxon>Insecta</taxon>
        <taxon>Pterygota</taxon>
        <taxon>Neoptera</taxon>
        <taxon>Endopterygota</taxon>
        <taxon>Coleoptera</taxon>
        <taxon>Polyphaga</taxon>
        <taxon>Cucujiformia</taxon>
        <taxon>Chrysomeloidea</taxon>
        <taxon>Chrysomelidae</taxon>
        <taxon>Galerucinae</taxon>
        <taxon>Alticini</taxon>
        <taxon>Psylliodes</taxon>
    </lineage>
</organism>
<dbReference type="EC" id="3.1.3.5" evidence="3 9"/>
<dbReference type="Gene3D" id="1.10.150.340">
    <property type="entry name" value="Pyrimidine 5'-nucleotidase (UMPH-1), N-terminal domain"/>
    <property type="match status" value="1"/>
</dbReference>
<evidence type="ECO:0000256" key="8">
    <source>
        <dbReference type="ARBA" id="ARBA00023080"/>
    </source>
</evidence>
<evidence type="ECO:0000256" key="6">
    <source>
        <dbReference type="ARBA" id="ARBA00022801"/>
    </source>
</evidence>
<keyword evidence="6 9" id="KW-0378">Hydrolase</keyword>
<dbReference type="InterPro" id="IPR036412">
    <property type="entry name" value="HAD-like_sf"/>
</dbReference>
<dbReference type="PANTHER" id="PTHR13045:SF0">
    <property type="entry name" value="7-METHYLGUANOSINE PHOSPHATE-SPECIFIC 5'-NUCLEOTIDASE"/>
    <property type="match status" value="1"/>
</dbReference>
<evidence type="ECO:0000256" key="4">
    <source>
        <dbReference type="ARBA" id="ARBA00022723"/>
    </source>
</evidence>
<dbReference type="Gene3D" id="3.40.50.1000">
    <property type="entry name" value="HAD superfamily/HAD-like"/>
    <property type="match status" value="1"/>
</dbReference>
<evidence type="ECO:0000256" key="5">
    <source>
        <dbReference type="ARBA" id="ARBA00022741"/>
    </source>
</evidence>